<keyword evidence="2" id="KW-1185">Reference proteome</keyword>
<dbReference type="AlphaFoldDB" id="A0A1G6S188"/>
<evidence type="ECO:0000313" key="2">
    <source>
        <dbReference type="Proteomes" id="UP000199603"/>
    </source>
</evidence>
<name>A0A1G6S188_9GAMM</name>
<dbReference type="STRING" id="265719.SAMN04488509_101230"/>
<dbReference type="EMBL" id="FNAG01000001">
    <property type="protein sequence ID" value="SDD10433.1"/>
    <property type="molecule type" value="Genomic_DNA"/>
</dbReference>
<protein>
    <recommendedName>
        <fullName evidence="3">DUF2066 domain-containing protein</fullName>
    </recommendedName>
</protein>
<dbReference type="RefSeq" id="WP_176763958.1">
    <property type="nucleotide sequence ID" value="NZ_FNAG01000001.1"/>
</dbReference>
<dbReference type="Proteomes" id="UP000199603">
    <property type="component" value="Unassembled WGS sequence"/>
</dbReference>
<dbReference type="InterPro" id="IPR018642">
    <property type="entry name" value="DUF2066"/>
</dbReference>
<gene>
    <name evidence="1" type="ORF">SAMN04488509_101230</name>
</gene>
<dbReference type="Pfam" id="PF09839">
    <property type="entry name" value="DUF2066"/>
    <property type="match status" value="1"/>
</dbReference>
<accession>A0A1G6S188</accession>
<sequence>MHACSFDDFRGLSVRLSVPFRPSLRLPKILSMLCLWVMGASLALAQTLDPAALYEGEAAVPDQSEEARAAALPEALARVLVKLTGSEDTPLQPAVREQLVGAAGLLQHFRYRSEVAVVNGLPEQRAVLVARFDRAKVDALLGGAGIAFWPGPRPPLMLWLGIDDGRGPRLVSEAQAQAVAALSNRAANEGVGLIFPLLDLEDQAAVSAQAVWDENVAALVAGSARYASQSLLSGRLERAGSGWRVSWLVIDGGEVLRRWSDAGGDAQALLANGASQAVAALTLRYAGLAALGEPGRYAVRIQGIQSGADYARALAYLRSLSLVRGIEVRSAEGSVLVLMLDLGAGVEALQRLASFGQVLRPLGNSPGGAAEFQLEP</sequence>
<proteinExistence type="predicted"/>
<evidence type="ECO:0000313" key="1">
    <source>
        <dbReference type="EMBL" id="SDD10433.1"/>
    </source>
</evidence>
<organism evidence="1 2">
    <name type="scientific">Aquimonas voraii</name>
    <dbReference type="NCBI Taxonomy" id="265719"/>
    <lineage>
        <taxon>Bacteria</taxon>
        <taxon>Pseudomonadati</taxon>
        <taxon>Pseudomonadota</taxon>
        <taxon>Gammaproteobacteria</taxon>
        <taxon>Lysobacterales</taxon>
        <taxon>Lysobacteraceae</taxon>
        <taxon>Aquimonas</taxon>
    </lineage>
</organism>
<reference evidence="1 2" key="1">
    <citation type="submission" date="2016-10" db="EMBL/GenBank/DDBJ databases">
        <authorList>
            <person name="de Groot N.N."/>
        </authorList>
    </citation>
    <scope>NUCLEOTIDE SEQUENCE [LARGE SCALE GENOMIC DNA]</scope>
    <source>
        <strain evidence="1 2">DSM 16957</strain>
    </source>
</reference>
<evidence type="ECO:0008006" key="3">
    <source>
        <dbReference type="Google" id="ProtNLM"/>
    </source>
</evidence>